<dbReference type="EMBL" id="GBRH01216393">
    <property type="protein sequence ID" value="JAD81502.1"/>
    <property type="molecule type" value="Transcribed_RNA"/>
</dbReference>
<sequence length="83" mass="9412">MQSKRATAICFPSGLIDTARTSSVIFKVLTFVTVSCLESCNKVSNTQKFNKLFSRGIVNLLSSFQKLRKLQKQIICTQLDHWN</sequence>
<organism evidence="1">
    <name type="scientific">Arundo donax</name>
    <name type="common">Giant reed</name>
    <name type="synonym">Donax arundinaceus</name>
    <dbReference type="NCBI Taxonomy" id="35708"/>
    <lineage>
        <taxon>Eukaryota</taxon>
        <taxon>Viridiplantae</taxon>
        <taxon>Streptophyta</taxon>
        <taxon>Embryophyta</taxon>
        <taxon>Tracheophyta</taxon>
        <taxon>Spermatophyta</taxon>
        <taxon>Magnoliopsida</taxon>
        <taxon>Liliopsida</taxon>
        <taxon>Poales</taxon>
        <taxon>Poaceae</taxon>
        <taxon>PACMAD clade</taxon>
        <taxon>Arundinoideae</taxon>
        <taxon>Arundineae</taxon>
        <taxon>Arundo</taxon>
    </lineage>
</organism>
<name>A0A0A9DCN3_ARUDO</name>
<dbReference type="AlphaFoldDB" id="A0A0A9DCN3"/>
<proteinExistence type="predicted"/>
<accession>A0A0A9DCN3</accession>
<reference evidence="1" key="2">
    <citation type="journal article" date="2015" name="Data Brief">
        <title>Shoot transcriptome of the giant reed, Arundo donax.</title>
        <authorList>
            <person name="Barrero R.A."/>
            <person name="Guerrero F.D."/>
            <person name="Moolhuijzen P."/>
            <person name="Goolsby J.A."/>
            <person name="Tidwell J."/>
            <person name="Bellgard S.E."/>
            <person name="Bellgard M.I."/>
        </authorList>
    </citation>
    <scope>NUCLEOTIDE SEQUENCE</scope>
    <source>
        <tissue evidence="1">Shoot tissue taken approximately 20 cm above the soil surface</tissue>
    </source>
</reference>
<evidence type="ECO:0000313" key="1">
    <source>
        <dbReference type="EMBL" id="JAD81502.1"/>
    </source>
</evidence>
<protein>
    <submittedName>
        <fullName evidence="1">Uncharacterized protein</fullName>
    </submittedName>
</protein>
<reference evidence="1" key="1">
    <citation type="submission" date="2014-09" db="EMBL/GenBank/DDBJ databases">
        <authorList>
            <person name="Magalhaes I.L.F."/>
            <person name="Oliveira U."/>
            <person name="Santos F.R."/>
            <person name="Vidigal T.H.D.A."/>
            <person name="Brescovit A.D."/>
            <person name="Santos A.J."/>
        </authorList>
    </citation>
    <scope>NUCLEOTIDE SEQUENCE</scope>
    <source>
        <tissue evidence="1">Shoot tissue taken approximately 20 cm above the soil surface</tissue>
    </source>
</reference>